<dbReference type="PANTHER" id="PTHR18964">
    <property type="entry name" value="ROK (REPRESSOR, ORF, KINASE) FAMILY"/>
    <property type="match status" value="1"/>
</dbReference>
<comment type="similarity">
    <text evidence="1">Belongs to the ROK (NagC/XylR) family.</text>
</comment>
<proteinExistence type="inferred from homology"/>
<dbReference type="CDD" id="cd24057">
    <property type="entry name" value="ASKHA_NBD_ROK_NAGK"/>
    <property type="match status" value="1"/>
</dbReference>
<keyword evidence="2" id="KW-0418">Kinase</keyword>
<reference evidence="2 3" key="1">
    <citation type="submission" date="2018-10" db="EMBL/GenBank/DDBJ databases">
        <title>Comparative analysis of microorganisms from saline springs in Andes Mountain Range, Colombia.</title>
        <authorList>
            <person name="Rubin E."/>
        </authorList>
    </citation>
    <scope>NUCLEOTIDE SEQUENCE [LARGE SCALE GENOMIC DNA]</scope>
    <source>
        <strain evidence="2 3">USBA GBX 843</strain>
    </source>
</reference>
<dbReference type="OrthoDB" id="9810372at2"/>
<dbReference type="Proteomes" id="UP000274786">
    <property type="component" value="Unassembled WGS sequence"/>
</dbReference>
<evidence type="ECO:0000313" key="2">
    <source>
        <dbReference type="EMBL" id="RLK57757.1"/>
    </source>
</evidence>
<dbReference type="AlphaFoldDB" id="A0A498CIR5"/>
<keyword evidence="2" id="KW-0808">Transferase</keyword>
<evidence type="ECO:0000256" key="1">
    <source>
        <dbReference type="ARBA" id="ARBA00006479"/>
    </source>
</evidence>
<dbReference type="Gene3D" id="3.30.420.40">
    <property type="match status" value="2"/>
</dbReference>
<dbReference type="GO" id="GO:0016301">
    <property type="term" value="F:kinase activity"/>
    <property type="evidence" value="ECO:0007669"/>
    <property type="project" value="UniProtKB-KW"/>
</dbReference>
<gene>
    <name evidence="2" type="ORF">BCL79_2171</name>
</gene>
<dbReference type="PANTHER" id="PTHR18964:SF149">
    <property type="entry name" value="BIFUNCTIONAL UDP-N-ACETYLGLUCOSAMINE 2-EPIMERASE_N-ACETYLMANNOSAMINE KINASE"/>
    <property type="match status" value="1"/>
</dbReference>
<dbReference type="InterPro" id="IPR043129">
    <property type="entry name" value="ATPase_NBD"/>
</dbReference>
<protein>
    <submittedName>
        <fullName evidence="2">N-acetylglucosamine kinase</fullName>
    </submittedName>
</protein>
<dbReference type="EMBL" id="RCDC01000004">
    <property type="protein sequence ID" value="RLK57757.1"/>
    <property type="molecule type" value="Genomic_DNA"/>
</dbReference>
<accession>A0A498CIR5</accession>
<organism evidence="2 3">
    <name type="scientific">Stenotrophomonas rhizophila</name>
    <dbReference type="NCBI Taxonomy" id="216778"/>
    <lineage>
        <taxon>Bacteria</taxon>
        <taxon>Pseudomonadati</taxon>
        <taxon>Pseudomonadota</taxon>
        <taxon>Gammaproteobacteria</taxon>
        <taxon>Lysobacterales</taxon>
        <taxon>Lysobacteraceae</taxon>
        <taxon>Stenotrophomonas</taxon>
    </lineage>
</organism>
<evidence type="ECO:0000313" key="3">
    <source>
        <dbReference type="Proteomes" id="UP000274786"/>
    </source>
</evidence>
<dbReference type="Pfam" id="PF00480">
    <property type="entry name" value="ROK"/>
    <property type="match status" value="1"/>
</dbReference>
<sequence length="308" mass="32068">MQTWYGIDIGGTKIELVACDATLRVHHRQRVATPTRDYAAFLQAIVDLVEAADAALGQRGLGVGIGLPGVRDRVSGRQLSANVPSLTGQTVGADLQARLQRPLELGNDLQCFALSEAHDGAAAGYPSMFGAILGTGAGGGFCVGGRLIAGHNGIAGEWGHWSLPATLQQRHDLPVLDCGCGLRGCLERYVSGSGLAMIHERRGGDALDAAEVVAHAQAGDAIAQQALVIHRDLLGYSFASLILALDPHVIVLGGGLSKLEQLYRDLPAAIAPYLFDGVRVPPILPPTFGDAGGARGAALLARQHHPSP</sequence>
<dbReference type="SUPFAM" id="SSF53067">
    <property type="entry name" value="Actin-like ATPase domain"/>
    <property type="match status" value="1"/>
</dbReference>
<dbReference type="RefSeq" id="WP_121040727.1">
    <property type="nucleotide sequence ID" value="NZ_RCDC01000004.1"/>
</dbReference>
<dbReference type="InterPro" id="IPR000600">
    <property type="entry name" value="ROK"/>
</dbReference>
<name>A0A498CIR5_9GAMM</name>
<comment type="caution">
    <text evidence="2">The sequence shown here is derived from an EMBL/GenBank/DDBJ whole genome shotgun (WGS) entry which is preliminary data.</text>
</comment>